<proteinExistence type="predicted"/>
<dbReference type="AlphaFoldDB" id="A0A8E0TTJ0"/>
<accession>A0A8E0TTJ0</accession>
<protein>
    <submittedName>
        <fullName evidence="1">Uncharacterized protein</fullName>
    </submittedName>
</protein>
<comment type="caution">
    <text evidence="1">The sequence shown here is derived from an EMBL/GenBank/DDBJ whole genome shotgun (WGS) entry which is preliminary data.</text>
</comment>
<reference evidence="2" key="1">
    <citation type="journal article" date="2013" name="Genome Announc.">
        <title>Draft Genome Sequence of the Dimorphic Prosthecate Bacterium Brevundimonas abyssalis TAR-001T.</title>
        <authorList>
            <person name="Tsubouchi T."/>
            <person name="Nishi S."/>
            <person name="Usui K."/>
            <person name="Shimane Y."/>
            <person name="Takaki Y."/>
            <person name="Maruyama T."/>
            <person name="Hatada Y."/>
        </authorList>
    </citation>
    <scope>NUCLEOTIDE SEQUENCE [LARGE SCALE GENOMIC DNA]</scope>
    <source>
        <strain evidence="2">TAR-001</strain>
    </source>
</reference>
<evidence type="ECO:0000313" key="2">
    <source>
        <dbReference type="Proteomes" id="UP000016569"/>
    </source>
</evidence>
<organism evidence="1 2">
    <name type="scientific">Brevundimonas abyssalis TAR-001</name>
    <dbReference type="NCBI Taxonomy" id="1391729"/>
    <lineage>
        <taxon>Bacteria</taxon>
        <taxon>Pseudomonadati</taxon>
        <taxon>Pseudomonadota</taxon>
        <taxon>Alphaproteobacteria</taxon>
        <taxon>Caulobacterales</taxon>
        <taxon>Caulobacteraceae</taxon>
        <taxon>Brevundimonas</taxon>
    </lineage>
</organism>
<dbReference type="Proteomes" id="UP000016569">
    <property type="component" value="Unassembled WGS sequence"/>
</dbReference>
<dbReference type="EMBL" id="BATC01000065">
    <property type="protein sequence ID" value="GAD60311.1"/>
    <property type="molecule type" value="Genomic_DNA"/>
</dbReference>
<sequence length="107" mass="12044">MHITGTHPSHLRAFFTQALSLVSEMQNQPTSLDGLTGALKMNEDVVKRLDLEAHPMVVKVREHVKGGWRIKASRGSNARKPFTKVFLCKGLEQITVQIDGSILDHWR</sequence>
<keyword evidence="2" id="KW-1185">Reference proteome</keyword>
<gene>
    <name evidence="1" type="ORF">MBEBAB_2561</name>
</gene>
<name>A0A8E0TTJ0_9CAUL</name>
<evidence type="ECO:0000313" key="1">
    <source>
        <dbReference type="EMBL" id="GAD60311.1"/>
    </source>
</evidence>